<keyword evidence="3" id="KW-1185">Reference proteome</keyword>
<sequence length="68" mass="7252">MEKTSLKLTFLVLLILFSSGSFSTVLGVEGKVCRSLQDCPICERGQRICDLGFCGCLGGGVGPPPLRF</sequence>
<feature type="chain" id="PRO_5043741812" evidence="1">
    <location>
        <begin position="28"/>
        <end position="68"/>
    </location>
</feature>
<proteinExistence type="predicted"/>
<organism evidence="2 3">
    <name type="scientific">Rubroshorea leprosula</name>
    <dbReference type="NCBI Taxonomy" id="152421"/>
    <lineage>
        <taxon>Eukaryota</taxon>
        <taxon>Viridiplantae</taxon>
        <taxon>Streptophyta</taxon>
        <taxon>Embryophyta</taxon>
        <taxon>Tracheophyta</taxon>
        <taxon>Spermatophyta</taxon>
        <taxon>Magnoliopsida</taxon>
        <taxon>eudicotyledons</taxon>
        <taxon>Gunneridae</taxon>
        <taxon>Pentapetalae</taxon>
        <taxon>rosids</taxon>
        <taxon>malvids</taxon>
        <taxon>Malvales</taxon>
        <taxon>Dipterocarpaceae</taxon>
        <taxon>Rubroshorea</taxon>
    </lineage>
</organism>
<dbReference type="EMBL" id="BPVZ01000032">
    <property type="protein sequence ID" value="GKV10659.1"/>
    <property type="molecule type" value="Genomic_DNA"/>
</dbReference>
<dbReference type="Proteomes" id="UP001054252">
    <property type="component" value="Unassembled WGS sequence"/>
</dbReference>
<gene>
    <name evidence="2" type="ORF">SLEP1_g21992</name>
</gene>
<comment type="caution">
    <text evidence="2">The sequence shown here is derived from an EMBL/GenBank/DDBJ whole genome shotgun (WGS) entry which is preliminary data.</text>
</comment>
<feature type="signal peptide" evidence="1">
    <location>
        <begin position="1"/>
        <end position="27"/>
    </location>
</feature>
<keyword evidence="1" id="KW-0732">Signal</keyword>
<dbReference type="AlphaFoldDB" id="A0AAV5J7T0"/>
<name>A0AAV5J7T0_9ROSI</name>
<reference evidence="2 3" key="1">
    <citation type="journal article" date="2021" name="Commun. Biol.">
        <title>The genome of Shorea leprosula (Dipterocarpaceae) highlights the ecological relevance of drought in aseasonal tropical rainforests.</title>
        <authorList>
            <person name="Ng K.K.S."/>
            <person name="Kobayashi M.J."/>
            <person name="Fawcett J.A."/>
            <person name="Hatakeyama M."/>
            <person name="Paape T."/>
            <person name="Ng C.H."/>
            <person name="Ang C.C."/>
            <person name="Tnah L.H."/>
            <person name="Lee C.T."/>
            <person name="Nishiyama T."/>
            <person name="Sese J."/>
            <person name="O'Brien M.J."/>
            <person name="Copetti D."/>
            <person name="Mohd Noor M.I."/>
            <person name="Ong R.C."/>
            <person name="Putra M."/>
            <person name="Sireger I.Z."/>
            <person name="Indrioko S."/>
            <person name="Kosugi Y."/>
            <person name="Izuno A."/>
            <person name="Isagi Y."/>
            <person name="Lee S.L."/>
            <person name="Shimizu K.K."/>
        </authorList>
    </citation>
    <scope>NUCLEOTIDE SEQUENCE [LARGE SCALE GENOMIC DNA]</scope>
    <source>
        <strain evidence="2">214</strain>
    </source>
</reference>
<evidence type="ECO:0000256" key="1">
    <source>
        <dbReference type="SAM" id="SignalP"/>
    </source>
</evidence>
<accession>A0AAV5J7T0</accession>
<evidence type="ECO:0000313" key="2">
    <source>
        <dbReference type="EMBL" id="GKV10659.1"/>
    </source>
</evidence>
<protein>
    <submittedName>
        <fullName evidence="2">Uncharacterized protein</fullName>
    </submittedName>
</protein>
<evidence type="ECO:0000313" key="3">
    <source>
        <dbReference type="Proteomes" id="UP001054252"/>
    </source>
</evidence>